<organism evidence="2 3">
    <name type="scientific">Nyssa sinensis</name>
    <dbReference type="NCBI Taxonomy" id="561372"/>
    <lineage>
        <taxon>Eukaryota</taxon>
        <taxon>Viridiplantae</taxon>
        <taxon>Streptophyta</taxon>
        <taxon>Embryophyta</taxon>
        <taxon>Tracheophyta</taxon>
        <taxon>Spermatophyta</taxon>
        <taxon>Magnoliopsida</taxon>
        <taxon>eudicotyledons</taxon>
        <taxon>Gunneridae</taxon>
        <taxon>Pentapetalae</taxon>
        <taxon>asterids</taxon>
        <taxon>Cornales</taxon>
        <taxon>Nyssaceae</taxon>
        <taxon>Nyssa</taxon>
    </lineage>
</organism>
<feature type="transmembrane region" description="Helical" evidence="1">
    <location>
        <begin position="117"/>
        <end position="136"/>
    </location>
</feature>
<protein>
    <submittedName>
        <fullName evidence="2">Uncharacterized protein</fullName>
    </submittedName>
</protein>
<dbReference type="EMBL" id="CM018035">
    <property type="protein sequence ID" value="KAA8542518.1"/>
    <property type="molecule type" value="Genomic_DNA"/>
</dbReference>
<keyword evidence="1" id="KW-0472">Membrane</keyword>
<keyword evidence="1" id="KW-0812">Transmembrane</keyword>
<reference evidence="2 3" key="1">
    <citation type="submission" date="2019-09" db="EMBL/GenBank/DDBJ databases">
        <title>A chromosome-level genome assembly of the Chinese tupelo Nyssa sinensis.</title>
        <authorList>
            <person name="Yang X."/>
            <person name="Kang M."/>
            <person name="Yang Y."/>
            <person name="Xiong H."/>
            <person name="Wang M."/>
            <person name="Zhang Z."/>
            <person name="Wang Z."/>
            <person name="Wu H."/>
            <person name="Ma T."/>
            <person name="Liu J."/>
            <person name="Xi Z."/>
        </authorList>
    </citation>
    <scope>NUCLEOTIDE SEQUENCE [LARGE SCALE GENOMIC DNA]</scope>
    <source>
        <strain evidence="2">J267</strain>
        <tissue evidence="2">Leaf</tissue>
    </source>
</reference>
<evidence type="ECO:0000256" key="1">
    <source>
        <dbReference type="SAM" id="Phobius"/>
    </source>
</evidence>
<evidence type="ECO:0000313" key="2">
    <source>
        <dbReference type="EMBL" id="KAA8542518.1"/>
    </source>
</evidence>
<dbReference type="AlphaFoldDB" id="A0A5J5BIR1"/>
<gene>
    <name evidence="2" type="ORF">F0562_023670</name>
</gene>
<keyword evidence="1" id="KW-1133">Transmembrane helix</keyword>
<dbReference type="Proteomes" id="UP000325577">
    <property type="component" value="Linkage Group LG12"/>
</dbReference>
<keyword evidence="3" id="KW-1185">Reference proteome</keyword>
<accession>A0A5J5BIR1</accession>
<name>A0A5J5BIR1_9ASTE</name>
<sequence>MVKRGALRQFRATTRGRRMLSMINAVRKRRWREKMIKTFRKLRLDFYDQAVSMFVRELSPGTEYCLKVIHDQEAGRPLRIHRVSDWAEVDYIMPAKRLVRDLIQCSSNLPQETKLQIFAAASSRLFGFILVLYVYALL</sequence>
<evidence type="ECO:0000313" key="3">
    <source>
        <dbReference type="Proteomes" id="UP000325577"/>
    </source>
</evidence>
<proteinExistence type="predicted"/>